<keyword evidence="7 9" id="KW-0472">Membrane</keyword>
<dbReference type="Pfam" id="PF04290">
    <property type="entry name" value="DctQ"/>
    <property type="match status" value="1"/>
</dbReference>
<feature type="transmembrane region" description="Helical" evidence="9">
    <location>
        <begin position="12"/>
        <end position="38"/>
    </location>
</feature>
<comment type="subcellular location">
    <subcellularLocation>
        <location evidence="1 9">Cell inner membrane</location>
        <topology evidence="1 9">Multi-pass membrane protein</topology>
    </subcellularLocation>
</comment>
<keyword evidence="12" id="KW-1185">Reference proteome</keyword>
<reference evidence="11 12" key="1">
    <citation type="submission" date="2018-05" db="EMBL/GenBank/DDBJ databases">
        <title>Acuticoccus sediminis sp. nov., isolated from deep-sea sediment of Indian Ocean.</title>
        <authorList>
            <person name="Liu X."/>
            <person name="Lai Q."/>
            <person name="Du Y."/>
            <person name="Sun F."/>
            <person name="Zhang X."/>
            <person name="Wang S."/>
            <person name="Shao Z."/>
        </authorList>
    </citation>
    <scope>NUCLEOTIDE SEQUENCE [LARGE SCALE GENOMIC DNA]</scope>
    <source>
        <strain evidence="11 12">PTG4-2</strain>
    </source>
</reference>
<organism evidence="11 12">
    <name type="scientific">Acuticoccus sediminis</name>
    <dbReference type="NCBI Taxonomy" id="2184697"/>
    <lineage>
        <taxon>Bacteria</taxon>
        <taxon>Pseudomonadati</taxon>
        <taxon>Pseudomonadota</taxon>
        <taxon>Alphaproteobacteria</taxon>
        <taxon>Hyphomicrobiales</taxon>
        <taxon>Amorphaceae</taxon>
        <taxon>Acuticoccus</taxon>
    </lineage>
</organism>
<dbReference type="OrthoDB" id="4250245at2"/>
<keyword evidence="5 9" id="KW-0812">Transmembrane</keyword>
<evidence type="ECO:0000259" key="10">
    <source>
        <dbReference type="Pfam" id="PF04290"/>
    </source>
</evidence>
<accession>A0A8B2NXL2</accession>
<feature type="domain" description="Tripartite ATP-independent periplasmic transporters DctQ component" evidence="10">
    <location>
        <begin position="26"/>
        <end position="153"/>
    </location>
</feature>
<dbReference type="EMBL" id="QHHQ01000002">
    <property type="protein sequence ID" value="RAI02102.1"/>
    <property type="molecule type" value="Genomic_DNA"/>
</dbReference>
<evidence type="ECO:0000256" key="7">
    <source>
        <dbReference type="ARBA" id="ARBA00023136"/>
    </source>
</evidence>
<feature type="transmembrane region" description="Helical" evidence="9">
    <location>
        <begin position="130"/>
        <end position="150"/>
    </location>
</feature>
<evidence type="ECO:0000256" key="9">
    <source>
        <dbReference type="RuleBase" id="RU369079"/>
    </source>
</evidence>
<feature type="transmembrane region" description="Helical" evidence="9">
    <location>
        <begin position="50"/>
        <end position="68"/>
    </location>
</feature>
<protein>
    <recommendedName>
        <fullName evidence="9">TRAP transporter small permease protein</fullName>
    </recommendedName>
</protein>
<dbReference type="RefSeq" id="WP_111345436.1">
    <property type="nucleotide sequence ID" value="NZ_JAIWKD010000002.1"/>
</dbReference>
<comment type="subunit">
    <text evidence="9">The complex comprises the extracytoplasmic solute receptor protein and the two transmembrane proteins.</text>
</comment>
<comment type="similarity">
    <text evidence="8 9">Belongs to the TRAP transporter small permease family.</text>
</comment>
<evidence type="ECO:0000256" key="4">
    <source>
        <dbReference type="ARBA" id="ARBA00022519"/>
    </source>
</evidence>
<keyword evidence="6 9" id="KW-1133">Transmembrane helix</keyword>
<dbReference type="GO" id="GO:0022857">
    <property type="term" value="F:transmembrane transporter activity"/>
    <property type="evidence" value="ECO:0007669"/>
    <property type="project" value="UniProtKB-UniRule"/>
</dbReference>
<sequence length="167" mass="18267">MRRLLLGADRIATVLSAVSAALATAIIVLIFVATMMRYLIAAPISFTEELVGLLFTAMVFAGLPAVTMRNAHVRVTIVADNMPRPVAEVLERLAHFVTLLFALWFGWLTWNYFDVTMSLDARSAGSRLILWPWTLVMPVSCALAAIAAALRTVAPIKPHHEPVEGLV</sequence>
<keyword evidence="4 9" id="KW-0997">Cell inner membrane</keyword>
<evidence type="ECO:0000256" key="2">
    <source>
        <dbReference type="ARBA" id="ARBA00022448"/>
    </source>
</evidence>
<dbReference type="Proteomes" id="UP000249590">
    <property type="component" value="Unassembled WGS sequence"/>
</dbReference>
<evidence type="ECO:0000256" key="1">
    <source>
        <dbReference type="ARBA" id="ARBA00004429"/>
    </source>
</evidence>
<evidence type="ECO:0000256" key="3">
    <source>
        <dbReference type="ARBA" id="ARBA00022475"/>
    </source>
</evidence>
<evidence type="ECO:0000256" key="8">
    <source>
        <dbReference type="ARBA" id="ARBA00038436"/>
    </source>
</evidence>
<keyword evidence="3" id="KW-1003">Cell membrane</keyword>
<evidence type="ECO:0000256" key="6">
    <source>
        <dbReference type="ARBA" id="ARBA00022989"/>
    </source>
</evidence>
<comment type="caution">
    <text evidence="11">The sequence shown here is derived from an EMBL/GenBank/DDBJ whole genome shotgun (WGS) entry which is preliminary data.</text>
</comment>
<comment type="function">
    <text evidence="9">Part of the tripartite ATP-independent periplasmic (TRAP) transport system.</text>
</comment>
<feature type="transmembrane region" description="Helical" evidence="9">
    <location>
        <begin position="89"/>
        <end position="110"/>
    </location>
</feature>
<keyword evidence="2 9" id="KW-0813">Transport</keyword>
<gene>
    <name evidence="11" type="ORF">DLJ53_12065</name>
</gene>
<name>A0A8B2NXL2_9HYPH</name>
<proteinExistence type="inferred from homology"/>
<evidence type="ECO:0000256" key="5">
    <source>
        <dbReference type="ARBA" id="ARBA00022692"/>
    </source>
</evidence>
<evidence type="ECO:0000313" key="12">
    <source>
        <dbReference type="Proteomes" id="UP000249590"/>
    </source>
</evidence>
<dbReference type="PANTHER" id="PTHR35011:SF2">
    <property type="entry name" value="2,3-DIKETO-L-GULONATE TRAP TRANSPORTER SMALL PERMEASE PROTEIN YIAM"/>
    <property type="match status" value="1"/>
</dbReference>
<dbReference type="InterPro" id="IPR007387">
    <property type="entry name" value="TRAP_DctQ"/>
</dbReference>
<dbReference type="GO" id="GO:0015740">
    <property type="term" value="P:C4-dicarboxylate transport"/>
    <property type="evidence" value="ECO:0007669"/>
    <property type="project" value="TreeGrafter"/>
</dbReference>
<dbReference type="AlphaFoldDB" id="A0A8B2NXL2"/>
<dbReference type="GO" id="GO:0005886">
    <property type="term" value="C:plasma membrane"/>
    <property type="evidence" value="ECO:0007669"/>
    <property type="project" value="UniProtKB-SubCell"/>
</dbReference>
<evidence type="ECO:0000313" key="11">
    <source>
        <dbReference type="EMBL" id="RAI02102.1"/>
    </source>
</evidence>
<dbReference type="PANTHER" id="PTHR35011">
    <property type="entry name" value="2,3-DIKETO-L-GULONATE TRAP TRANSPORTER SMALL PERMEASE PROTEIN YIAM"/>
    <property type="match status" value="1"/>
</dbReference>
<dbReference type="InterPro" id="IPR055348">
    <property type="entry name" value="DctQ"/>
</dbReference>